<dbReference type="OrthoDB" id="429813at2759"/>
<protein>
    <recommendedName>
        <fullName evidence="4">AMP-dependent synthetase/ligase domain-containing protein</fullName>
    </recommendedName>
</protein>
<sequence length="533" mass="58861">MTIPKAGHTLVEVVPFQKTFEEVRNNPFCILYTSGSTGIPKPVPVRYGSYDGMDSQLLIPSLGNKPTFLSNVQGKMVFFALPEFHGASLNWTAGIALFAGVTCVSPHPMSLTANLASQVFQRPQSYGAIMVPSLVVDYYNNDTYCRIRLMTLMGPCEMALLPHQMLDGPRDWECISLSPCLSYTFRDWHNWLGNLTIVRQKKYGLHQGVFSTFPQKEEHALGDSFEPHPLKPDLWRLGARADDILSFTTVEKLNPSGLESIIPSNSLVTSAVIGEEGAFLDQVWPSIVQANCDFPAHGRIMKSFVIRTDPANPLPRASKDTVQRLAVFKLYEAEWKSLYERRARCNQTSKEPGVQSSVSSRKLHGNPSQTDDGAVLSDKMTLAIESIVELKVSAALDRFFCLLRCYTRNKGSDEGVASSGGVVNGAVSVLNTTKTHGIQPSYFAKRANGQTKESPDGWLRQRIDHTLAENVEVDHLKDDTDLVNLGLIAFKFLRSSIQLMLSLLNPSSQVDLIQSEAILSNPTVAKLVAVVVQ</sequence>
<proteinExistence type="predicted"/>
<dbReference type="EMBL" id="NPIC01000002">
    <property type="protein sequence ID" value="RDL38347.1"/>
    <property type="molecule type" value="Genomic_DNA"/>
</dbReference>
<name>A0A370TS41_9HELO</name>
<dbReference type="InterPro" id="IPR000873">
    <property type="entry name" value="AMP-dep_synth/lig_dom"/>
</dbReference>
<organism evidence="5 6">
    <name type="scientific">Venustampulla echinocandica</name>
    <dbReference type="NCBI Taxonomy" id="2656787"/>
    <lineage>
        <taxon>Eukaryota</taxon>
        <taxon>Fungi</taxon>
        <taxon>Dikarya</taxon>
        <taxon>Ascomycota</taxon>
        <taxon>Pezizomycotina</taxon>
        <taxon>Leotiomycetes</taxon>
        <taxon>Helotiales</taxon>
        <taxon>Pleuroascaceae</taxon>
        <taxon>Venustampulla</taxon>
    </lineage>
</organism>
<feature type="region of interest" description="Disordered" evidence="3">
    <location>
        <begin position="346"/>
        <end position="374"/>
    </location>
</feature>
<accession>A0A370TS41</accession>
<keyword evidence="1" id="KW-0596">Phosphopantetheine</keyword>
<evidence type="ECO:0000256" key="1">
    <source>
        <dbReference type="ARBA" id="ARBA00022450"/>
    </source>
</evidence>
<dbReference type="PANTHER" id="PTHR43439:SF2">
    <property type="entry name" value="ENZYME, PUTATIVE (JCVI)-RELATED"/>
    <property type="match status" value="1"/>
</dbReference>
<dbReference type="STRING" id="2656787.A0A370TS41"/>
<evidence type="ECO:0000313" key="6">
    <source>
        <dbReference type="Proteomes" id="UP000254866"/>
    </source>
</evidence>
<feature type="domain" description="AMP-dependent synthetase/ligase" evidence="4">
    <location>
        <begin position="23"/>
        <end position="132"/>
    </location>
</feature>
<evidence type="ECO:0000259" key="4">
    <source>
        <dbReference type="Pfam" id="PF00501"/>
    </source>
</evidence>
<feature type="compositionally biased region" description="Polar residues" evidence="3">
    <location>
        <begin position="346"/>
        <end position="371"/>
    </location>
</feature>
<dbReference type="AlphaFoldDB" id="A0A370TS41"/>
<dbReference type="Proteomes" id="UP000254866">
    <property type="component" value="Unassembled WGS sequence"/>
</dbReference>
<keyword evidence="2" id="KW-0597">Phosphoprotein</keyword>
<dbReference type="GeneID" id="43595536"/>
<evidence type="ECO:0000256" key="3">
    <source>
        <dbReference type="SAM" id="MobiDB-lite"/>
    </source>
</evidence>
<evidence type="ECO:0000256" key="2">
    <source>
        <dbReference type="ARBA" id="ARBA00022553"/>
    </source>
</evidence>
<gene>
    <name evidence="5" type="ORF">BP5553_02687</name>
</gene>
<keyword evidence="6" id="KW-1185">Reference proteome</keyword>
<dbReference type="RefSeq" id="XP_031871003.1">
    <property type="nucleotide sequence ID" value="XM_032011310.1"/>
</dbReference>
<dbReference type="InterPro" id="IPR042099">
    <property type="entry name" value="ANL_N_sf"/>
</dbReference>
<dbReference type="Pfam" id="PF23562">
    <property type="entry name" value="AMP-binding_C_3"/>
    <property type="match status" value="1"/>
</dbReference>
<dbReference type="InterPro" id="IPR051414">
    <property type="entry name" value="Adenylate-forming_Reductase"/>
</dbReference>
<dbReference type="Gene3D" id="3.40.50.12780">
    <property type="entry name" value="N-terminal domain of ligase-like"/>
    <property type="match status" value="1"/>
</dbReference>
<dbReference type="PROSITE" id="PS00455">
    <property type="entry name" value="AMP_BINDING"/>
    <property type="match status" value="1"/>
</dbReference>
<dbReference type="InterPro" id="IPR020845">
    <property type="entry name" value="AMP-binding_CS"/>
</dbReference>
<comment type="caution">
    <text evidence="5">The sequence shown here is derived from an EMBL/GenBank/DDBJ whole genome shotgun (WGS) entry which is preliminary data.</text>
</comment>
<dbReference type="SUPFAM" id="SSF56801">
    <property type="entry name" value="Acetyl-CoA synthetase-like"/>
    <property type="match status" value="1"/>
</dbReference>
<dbReference type="Pfam" id="PF00501">
    <property type="entry name" value="AMP-binding"/>
    <property type="match status" value="1"/>
</dbReference>
<evidence type="ECO:0000313" key="5">
    <source>
        <dbReference type="EMBL" id="RDL38347.1"/>
    </source>
</evidence>
<reference evidence="5 6" key="1">
    <citation type="journal article" date="2018" name="IMA Fungus">
        <title>IMA Genome-F 9: Draft genome sequence of Annulohypoxylon stygium, Aspergillus mulundensis, Berkeleyomyces basicola (syn. Thielaviopsis basicola), Ceratocystis smalleyi, two Cercospora beticola strains, Coleophoma cylindrospora, Fusarium fracticaudum, Phialophora cf. hyalina, and Morchella septimelata.</title>
        <authorList>
            <person name="Wingfield B.D."/>
            <person name="Bills G.F."/>
            <person name="Dong Y."/>
            <person name="Huang W."/>
            <person name="Nel W.J."/>
            <person name="Swalarsk-Parry B.S."/>
            <person name="Vaghefi N."/>
            <person name="Wilken P.M."/>
            <person name="An Z."/>
            <person name="de Beer Z.W."/>
            <person name="De Vos L."/>
            <person name="Chen L."/>
            <person name="Duong T.A."/>
            <person name="Gao Y."/>
            <person name="Hammerbacher A."/>
            <person name="Kikkert J.R."/>
            <person name="Li Y."/>
            <person name="Li H."/>
            <person name="Li K."/>
            <person name="Li Q."/>
            <person name="Liu X."/>
            <person name="Ma X."/>
            <person name="Naidoo K."/>
            <person name="Pethybridge S.J."/>
            <person name="Sun J."/>
            <person name="Steenkamp E.T."/>
            <person name="van der Nest M.A."/>
            <person name="van Wyk S."/>
            <person name="Wingfield M.J."/>
            <person name="Xiong C."/>
            <person name="Yue Q."/>
            <person name="Zhang X."/>
        </authorList>
    </citation>
    <scope>NUCLEOTIDE SEQUENCE [LARGE SCALE GENOMIC DNA]</scope>
    <source>
        <strain evidence="5 6">BP 5553</strain>
    </source>
</reference>
<dbReference type="PANTHER" id="PTHR43439">
    <property type="entry name" value="PHENYLACETATE-COENZYME A LIGASE"/>
    <property type="match status" value="1"/>
</dbReference>